<gene>
    <name evidence="2" type="ORF">CBP76_09005</name>
</gene>
<dbReference type="EMBL" id="NIPR01000034">
    <property type="protein sequence ID" value="PMD68829.1"/>
    <property type="molecule type" value="Genomic_DNA"/>
</dbReference>
<proteinExistence type="predicted"/>
<protein>
    <recommendedName>
        <fullName evidence="1">Glycosyltransferase GT-D fold domain-containing protein</fullName>
    </recommendedName>
</protein>
<evidence type="ECO:0000259" key="1">
    <source>
        <dbReference type="Pfam" id="PF08759"/>
    </source>
</evidence>
<accession>A0A2N7AT13</accession>
<dbReference type="Pfam" id="PF08759">
    <property type="entry name" value="GT-D"/>
    <property type="match status" value="1"/>
</dbReference>
<dbReference type="OrthoDB" id="796510at2"/>
<dbReference type="InterPro" id="IPR014869">
    <property type="entry name" value="GT-D"/>
</dbReference>
<comment type="caution">
    <text evidence="2">The sequence shown here is derived from an EMBL/GenBank/DDBJ whole genome shotgun (WGS) entry which is preliminary data.</text>
</comment>
<name>A0A2N7AT13_9LACO</name>
<dbReference type="AlphaFoldDB" id="A0A2N7AT13"/>
<evidence type="ECO:0000313" key="3">
    <source>
        <dbReference type="Proteomes" id="UP000235649"/>
    </source>
</evidence>
<keyword evidence="3" id="KW-1185">Reference proteome</keyword>
<reference evidence="2 3" key="1">
    <citation type="submission" date="2017-05" db="EMBL/GenBank/DDBJ databases">
        <title>Lactobacillus nurukis nov., sp. nov., isolated from nuruk.</title>
        <authorList>
            <person name="Kim S.-J."/>
        </authorList>
    </citation>
    <scope>NUCLEOTIDE SEQUENCE [LARGE SCALE GENOMIC DNA]</scope>
    <source>
        <strain evidence="2 3">SYF10-1a</strain>
    </source>
</reference>
<sequence>MSVINFIKRIYRLVKYIFWYIPYKRSISKFRVNTLDFDTTIKKIIDEDLSVTRFGDGEFRFLLSMDLGNTFEINSVRLSNQLNRVLEYNDKKLLICVPSVYLNLSNMKLSNKVFWEREVSIYLKKYYKYLNSNYLYGDAFFTRPYQGYLFSHREVERRFNCIKKMWENRDVIMVEGEFTRFGVGNNLFKYAKSVRRIIAPSTNAFEKIDDIYNVIKDEVLSNPHHRPLLLISLGPTATVLTPRISVELHVQAIDIGHLDIEYEWFLRRADSKIPIEGKYVNESTREKYIQGEINKEYLGEIDAVVK</sequence>
<dbReference type="Proteomes" id="UP000235649">
    <property type="component" value="Unassembled WGS sequence"/>
</dbReference>
<feature type="domain" description="Glycosyltransferase GT-D fold" evidence="1">
    <location>
        <begin position="51"/>
        <end position="282"/>
    </location>
</feature>
<evidence type="ECO:0000313" key="2">
    <source>
        <dbReference type="EMBL" id="PMD68829.1"/>
    </source>
</evidence>
<organism evidence="2 3">
    <name type="scientific">Companilactobacillus nuruki</name>
    <dbReference type="NCBI Taxonomy" id="1993540"/>
    <lineage>
        <taxon>Bacteria</taxon>
        <taxon>Bacillati</taxon>
        <taxon>Bacillota</taxon>
        <taxon>Bacilli</taxon>
        <taxon>Lactobacillales</taxon>
        <taxon>Lactobacillaceae</taxon>
        <taxon>Companilactobacillus</taxon>
    </lineage>
</organism>